<dbReference type="PROSITE" id="PS52035">
    <property type="entry name" value="PEPTIDASE_M14"/>
    <property type="match status" value="1"/>
</dbReference>
<sequence length="207" mass="23506">DRFWRKTRSYPRPGNSIIDSIVNLCVGADPNRNWNYHWGGPGGSGNPCAANYRGRDNSSEIEVQNLQNFIMSKRDSLKMYLSLHSYSQLILIPWGHSYKLADDYEEMYEIAEKALTRLEKVQGTTYRAGSTSNILYPAAGGSHDWAKGVAGIKYSYTVELPDRGFYGFLLPASRIKSTGQETLELVKSMAEDMMEIYYFKNSSRLRS</sequence>
<evidence type="ECO:0000256" key="8">
    <source>
        <dbReference type="ARBA" id="ARBA00022833"/>
    </source>
</evidence>
<keyword evidence="13" id="KW-1185">Reference proteome</keyword>
<dbReference type="SMART" id="SM00631">
    <property type="entry name" value="Zn_pept"/>
    <property type="match status" value="1"/>
</dbReference>
<comment type="similarity">
    <text evidence="2 10">Belongs to the peptidase M14 family.</text>
</comment>
<dbReference type="GO" id="GO:0005615">
    <property type="term" value="C:extracellular space"/>
    <property type="evidence" value="ECO:0007669"/>
    <property type="project" value="TreeGrafter"/>
</dbReference>
<dbReference type="EMBL" id="CAJVCH010354108">
    <property type="protein sequence ID" value="CAG7815843.1"/>
    <property type="molecule type" value="Genomic_DNA"/>
</dbReference>
<evidence type="ECO:0000256" key="4">
    <source>
        <dbReference type="ARBA" id="ARBA00022670"/>
    </source>
</evidence>
<comment type="cofactor">
    <cofactor evidence="1">
        <name>Zn(2+)</name>
        <dbReference type="ChEBI" id="CHEBI:29105"/>
    </cofactor>
</comment>
<gene>
    <name evidence="12" type="ORF">AFUS01_LOCUS26493</name>
</gene>
<evidence type="ECO:0000256" key="1">
    <source>
        <dbReference type="ARBA" id="ARBA00001947"/>
    </source>
</evidence>
<dbReference type="OrthoDB" id="3626597at2759"/>
<keyword evidence="6" id="KW-0732">Signal</keyword>
<keyword evidence="3" id="KW-0121">Carboxypeptidase</keyword>
<evidence type="ECO:0000256" key="3">
    <source>
        <dbReference type="ARBA" id="ARBA00022645"/>
    </source>
</evidence>
<dbReference type="GO" id="GO:0008270">
    <property type="term" value="F:zinc ion binding"/>
    <property type="evidence" value="ECO:0007669"/>
    <property type="project" value="InterPro"/>
</dbReference>
<feature type="domain" description="Peptidase M14" evidence="11">
    <location>
        <begin position="1"/>
        <end position="193"/>
    </location>
</feature>
<evidence type="ECO:0000256" key="2">
    <source>
        <dbReference type="ARBA" id="ARBA00005988"/>
    </source>
</evidence>
<keyword evidence="8" id="KW-0862">Zinc</keyword>
<evidence type="ECO:0000256" key="6">
    <source>
        <dbReference type="ARBA" id="ARBA00022729"/>
    </source>
</evidence>
<reference evidence="12" key="1">
    <citation type="submission" date="2021-06" db="EMBL/GenBank/DDBJ databases">
        <authorList>
            <person name="Hodson N. C."/>
            <person name="Mongue J. A."/>
            <person name="Jaron S. K."/>
        </authorList>
    </citation>
    <scope>NUCLEOTIDE SEQUENCE</scope>
</reference>
<dbReference type="InterPro" id="IPR057247">
    <property type="entry name" value="CARBOXYPEPT_ZN_2"/>
</dbReference>
<dbReference type="GO" id="GO:0006508">
    <property type="term" value="P:proteolysis"/>
    <property type="evidence" value="ECO:0007669"/>
    <property type="project" value="UniProtKB-KW"/>
</dbReference>
<feature type="non-terminal residue" evidence="12">
    <location>
        <position position="207"/>
    </location>
</feature>
<accession>A0A8J2KFJ3</accession>
<name>A0A8J2KFJ3_9HEXA</name>
<evidence type="ECO:0000259" key="11">
    <source>
        <dbReference type="PROSITE" id="PS52035"/>
    </source>
</evidence>
<dbReference type="Proteomes" id="UP000708208">
    <property type="component" value="Unassembled WGS sequence"/>
</dbReference>
<dbReference type="PANTHER" id="PTHR11705">
    <property type="entry name" value="PROTEASE FAMILY M14 CARBOXYPEPTIDASE A,B"/>
    <property type="match status" value="1"/>
</dbReference>
<comment type="caution">
    <text evidence="12">The sequence shown here is derived from an EMBL/GenBank/DDBJ whole genome shotgun (WGS) entry which is preliminary data.</text>
</comment>
<evidence type="ECO:0000313" key="12">
    <source>
        <dbReference type="EMBL" id="CAG7815843.1"/>
    </source>
</evidence>
<organism evidence="12 13">
    <name type="scientific">Allacma fusca</name>
    <dbReference type="NCBI Taxonomy" id="39272"/>
    <lineage>
        <taxon>Eukaryota</taxon>
        <taxon>Metazoa</taxon>
        <taxon>Ecdysozoa</taxon>
        <taxon>Arthropoda</taxon>
        <taxon>Hexapoda</taxon>
        <taxon>Collembola</taxon>
        <taxon>Symphypleona</taxon>
        <taxon>Sminthuridae</taxon>
        <taxon>Allacma</taxon>
    </lineage>
</organism>
<dbReference type="FunFam" id="3.40.630.10:FF:000084">
    <property type="entry name" value="Carboxypeptidase B2"/>
    <property type="match status" value="1"/>
</dbReference>
<dbReference type="GO" id="GO:0004181">
    <property type="term" value="F:metallocarboxypeptidase activity"/>
    <property type="evidence" value="ECO:0007669"/>
    <property type="project" value="InterPro"/>
</dbReference>
<protein>
    <recommendedName>
        <fullName evidence="11">Peptidase M14 domain-containing protein</fullName>
    </recommendedName>
</protein>
<keyword evidence="7" id="KW-0378">Hydrolase</keyword>
<evidence type="ECO:0000256" key="10">
    <source>
        <dbReference type="PROSITE-ProRule" id="PRU01379"/>
    </source>
</evidence>
<evidence type="ECO:0000256" key="9">
    <source>
        <dbReference type="ARBA" id="ARBA00023049"/>
    </source>
</evidence>
<dbReference type="Pfam" id="PF00246">
    <property type="entry name" value="Peptidase_M14"/>
    <property type="match status" value="1"/>
</dbReference>
<feature type="active site" description="Proton donor/acceptor" evidence="10">
    <location>
        <position position="159"/>
    </location>
</feature>
<dbReference type="PANTHER" id="PTHR11705:SF91">
    <property type="entry name" value="FI01817P-RELATED"/>
    <property type="match status" value="1"/>
</dbReference>
<dbReference type="AlphaFoldDB" id="A0A8J2KFJ3"/>
<evidence type="ECO:0000313" key="13">
    <source>
        <dbReference type="Proteomes" id="UP000708208"/>
    </source>
</evidence>
<dbReference type="PROSITE" id="PS00133">
    <property type="entry name" value="CARBOXYPEPT_ZN_2"/>
    <property type="match status" value="1"/>
</dbReference>
<keyword evidence="4" id="KW-0645">Protease</keyword>
<keyword evidence="9" id="KW-0482">Metalloprotease</keyword>
<keyword evidence="5" id="KW-0479">Metal-binding</keyword>
<dbReference type="InterPro" id="IPR000834">
    <property type="entry name" value="Peptidase_M14"/>
</dbReference>
<evidence type="ECO:0000256" key="7">
    <source>
        <dbReference type="ARBA" id="ARBA00022801"/>
    </source>
</evidence>
<evidence type="ECO:0000256" key="5">
    <source>
        <dbReference type="ARBA" id="ARBA00022723"/>
    </source>
</evidence>
<proteinExistence type="inferred from homology"/>